<dbReference type="EMBL" id="HBUE01157091">
    <property type="protein sequence ID" value="CAG6508301.1"/>
    <property type="molecule type" value="Transcribed_RNA"/>
</dbReference>
<dbReference type="AlphaFoldDB" id="A0A8D8ARY7"/>
<organism evidence="1">
    <name type="scientific">Culex pipiens</name>
    <name type="common">House mosquito</name>
    <dbReference type="NCBI Taxonomy" id="7175"/>
    <lineage>
        <taxon>Eukaryota</taxon>
        <taxon>Metazoa</taxon>
        <taxon>Ecdysozoa</taxon>
        <taxon>Arthropoda</taxon>
        <taxon>Hexapoda</taxon>
        <taxon>Insecta</taxon>
        <taxon>Pterygota</taxon>
        <taxon>Neoptera</taxon>
        <taxon>Endopterygota</taxon>
        <taxon>Diptera</taxon>
        <taxon>Nematocera</taxon>
        <taxon>Culicoidea</taxon>
        <taxon>Culicidae</taxon>
        <taxon>Culicinae</taxon>
        <taxon>Culicini</taxon>
        <taxon>Culex</taxon>
        <taxon>Culex</taxon>
    </lineage>
</organism>
<proteinExistence type="predicted"/>
<sequence>MSKSDQTHPQPTSNLNGLFFFLPTPPGELGTGGGNVVLSILTGQNSRTYFVGCRGESSSTLLFQQPLGALFGGRRHCRRSSTPHHTWVLHLEDWVDSSRFCPVPRH</sequence>
<dbReference type="EMBL" id="HBUE01262206">
    <property type="protein sequence ID" value="CAG6559658.1"/>
    <property type="molecule type" value="Transcribed_RNA"/>
</dbReference>
<protein>
    <submittedName>
        <fullName evidence="1">(northern house mosquito) hypothetical protein</fullName>
    </submittedName>
</protein>
<accession>A0A8D8ARY7</accession>
<dbReference type="EMBL" id="HBUE01040942">
    <property type="protein sequence ID" value="CAG6460600.1"/>
    <property type="molecule type" value="Transcribed_RNA"/>
</dbReference>
<reference evidence="1" key="1">
    <citation type="submission" date="2021-05" db="EMBL/GenBank/DDBJ databases">
        <authorList>
            <person name="Alioto T."/>
            <person name="Alioto T."/>
            <person name="Gomez Garrido J."/>
        </authorList>
    </citation>
    <scope>NUCLEOTIDE SEQUENCE</scope>
</reference>
<name>A0A8D8ARY7_CULPI</name>
<evidence type="ECO:0000313" key="1">
    <source>
        <dbReference type="EMBL" id="CAG6460600.1"/>
    </source>
</evidence>